<accession>A0A5J5I9D5</accession>
<dbReference type="AlphaFoldDB" id="A0A5J5I9D5"/>
<organism evidence="5 6">
    <name type="scientific">Sphingobium limneticum</name>
    <dbReference type="NCBI Taxonomy" id="1007511"/>
    <lineage>
        <taxon>Bacteria</taxon>
        <taxon>Pseudomonadati</taxon>
        <taxon>Pseudomonadota</taxon>
        <taxon>Alphaproteobacteria</taxon>
        <taxon>Sphingomonadales</taxon>
        <taxon>Sphingomonadaceae</taxon>
        <taxon>Sphingobium</taxon>
    </lineage>
</organism>
<evidence type="ECO:0000259" key="2">
    <source>
        <dbReference type="Pfam" id="PF21374"/>
    </source>
</evidence>
<dbReference type="Pfam" id="PF21374">
    <property type="entry name" value="WsaF_N"/>
    <property type="match status" value="1"/>
</dbReference>
<feature type="compositionally biased region" description="Basic and acidic residues" evidence="1">
    <location>
        <begin position="1"/>
        <end position="19"/>
    </location>
</feature>
<dbReference type="EMBL" id="VYQB01000002">
    <property type="protein sequence ID" value="KAA9020753.1"/>
    <property type="molecule type" value="Genomic_DNA"/>
</dbReference>
<dbReference type="Pfam" id="PF05045">
    <property type="entry name" value="RgpF"/>
    <property type="match status" value="1"/>
</dbReference>
<dbReference type="InterPro" id="IPR055050">
    <property type="entry name" value="WsaF_C"/>
</dbReference>
<protein>
    <recommendedName>
        <fullName evidence="8">Glycosyltransferase</fullName>
    </recommendedName>
</protein>
<evidence type="ECO:0008006" key="8">
    <source>
        <dbReference type="Google" id="ProtNLM"/>
    </source>
</evidence>
<keyword evidence="7" id="KW-1185">Reference proteome</keyword>
<dbReference type="RefSeq" id="WP_150424596.1">
    <property type="nucleotide sequence ID" value="NZ_VYQA01000002.1"/>
</dbReference>
<dbReference type="Proteomes" id="UP000326364">
    <property type="component" value="Unassembled WGS sequence"/>
</dbReference>
<proteinExistence type="predicted"/>
<evidence type="ECO:0000313" key="7">
    <source>
        <dbReference type="Proteomes" id="UP000326364"/>
    </source>
</evidence>
<dbReference type="InterPro" id="IPR048510">
    <property type="entry name" value="WsaF_N"/>
</dbReference>
<name>A0A5J5I9D5_9SPHN</name>
<evidence type="ECO:0000256" key="1">
    <source>
        <dbReference type="SAM" id="MobiDB-lite"/>
    </source>
</evidence>
<evidence type="ECO:0000313" key="5">
    <source>
        <dbReference type="EMBL" id="KAA9033079.1"/>
    </source>
</evidence>
<feature type="domain" description="WsaF C-terminal" evidence="3">
    <location>
        <begin position="1048"/>
        <end position="1180"/>
    </location>
</feature>
<feature type="region of interest" description="Disordered" evidence="1">
    <location>
        <begin position="1"/>
        <end position="20"/>
    </location>
</feature>
<sequence>MLGDSDKSENSENSPEKASVELLVKQKISRRNKKSTANNKKLVSKFTAVDLNNDDQFPEKLNILEKIAEPNFDENLPLDSVNVYSVKALEPNGCIDRFYNHGCTGWYYSGDNSVYNTIVAKLGNVLIGSSQTAIFREDVRIAGFGTGLAGFKIDFRFPVHEKFLDIIEIYAVDDRTGKMVFHLKSAADFSQVQSDFENHIKKVDGIIDYDYYSEQYPEIDESECAVHYTCFGRFEGQKPNQIFEPDFYVKFSEAYYRREVALEEALVDYLDVGQRLGARPHPLFDPDFVSENNENISIDAALQEYLLHPEKDQISTSRLIWNKWYAKRYDVKKDILSHFINTGILKGFSPNPHFDLNKLASSIGSNNQNLMSEYVIKESKENISTHILIDAEYINSQIEDKNLRNNILTTLEHYIKFHNEINPHILFDNAVYLTCRDASDISETLLSDYLDQPAPGLRTHSLFWDEPYVAWRPDVAAANCAPLEHYVRSGNREQVITHPLLDHSAIAKHVTPALGETVLEAYLKKFLSENISPYHDSPIDSNVIKRINKCALKIDAGQDLIKIDDQVGLFAHVFYTDLLADIAQVANNMPAHAKVFISTNTKAKYKEIVHEFPRLSDRALEVRISENRGRDIAPFLIGFADRIREVRYGLHIHTKKSPHYGKVFEKWRKYLFHELAGSREIVSGHIRALMSPEIGMSAPVDFAPLEPLLNWGGNRERAGNLISAMGGRLSEKMPLELPSGSMFWFDSAALAPLLDLNMSLAHFDPEAGQVDGTLAHVIERSFFHICELSGHSFVRTTTANYAEGYALTSSAMDAASRRLPSAWRRHNVLHDYHPEARNFVACKTAGAPRLNLLIPTADTSVGYAGVSEAIRLFVGALSALGEGWSGRIIMTDVPPSNMFIPPNGFRLVESFEESEATKYSVVNGCDKLGEFLTLRQKDFFVASAWWNASQAFDLINQANKIFGTDGIHRKLVYLVQDDERGFNAWSTKFKLCDDTYNHLDRTIAVFNTPILAEHFANHRISDGSIVYKPPINHDLMPSDILPYAARDKTVLLYARPHAARNSIDFLDAIVDECYHSDYSYWKDWRWIAIGEDFDKSALKSARRIDVRGRMSLEDYKLLLANARLGISLMISPHPSYPPLEMAAHGMRVVANSYERRDPAAVHSGITSFSEFDPVSVARLLKSVASQSDDLITEPLVDWFFDGKTNVGDVFNNIAASIHRCIEMD</sequence>
<comment type="caution">
    <text evidence="5">The sequence shown here is derived from an EMBL/GenBank/DDBJ whole genome shotgun (WGS) entry which is preliminary data.</text>
</comment>
<dbReference type="Gene3D" id="3.40.50.2000">
    <property type="entry name" value="Glycogen Phosphorylase B"/>
    <property type="match status" value="1"/>
</dbReference>
<evidence type="ECO:0000259" key="3">
    <source>
        <dbReference type="Pfam" id="PF22772"/>
    </source>
</evidence>
<evidence type="ECO:0000313" key="6">
    <source>
        <dbReference type="Proteomes" id="UP000325933"/>
    </source>
</evidence>
<reference evidence="6 7" key="1">
    <citation type="submission" date="2019-09" db="EMBL/GenBank/DDBJ databases">
        <authorList>
            <person name="Feng G."/>
        </authorList>
    </citation>
    <scope>NUCLEOTIDE SEQUENCE [LARGE SCALE GENOMIC DNA]</scope>
    <source>
        <strain evidence="5 6">KACC 19283</strain>
        <strain evidence="4 7">KACC 19284</strain>
    </source>
</reference>
<gene>
    <name evidence="5" type="ORF">F4U95_03555</name>
    <name evidence="4" type="ORF">F4U96_03555</name>
</gene>
<evidence type="ECO:0000313" key="4">
    <source>
        <dbReference type="EMBL" id="KAA9020753.1"/>
    </source>
</evidence>
<feature type="domain" description="WsaF N-terminal" evidence="2">
    <location>
        <begin position="849"/>
        <end position="1008"/>
    </location>
</feature>
<dbReference type="GO" id="GO:0030247">
    <property type="term" value="F:polysaccharide binding"/>
    <property type="evidence" value="ECO:0007669"/>
    <property type="project" value="InterPro"/>
</dbReference>
<dbReference type="InterPro" id="IPR007739">
    <property type="entry name" value="RgpF"/>
</dbReference>
<dbReference type="Proteomes" id="UP000325933">
    <property type="component" value="Unassembled WGS sequence"/>
</dbReference>
<dbReference type="Gene3D" id="3.40.50.11090">
    <property type="match status" value="1"/>
</dbReference>
<dbReference type="EMBL" id="VYQA01000002">
    <property type="protein sequence ID" value="KAA9033079.1"/>
    <property type="molecule type" value="Genomic_DNA"/>
</dbReference>
<dbReference type="Pfam" id="PF22772">
    <property type="entry name" value="WsaF_C"/>
    <property type="match status" value="1"/>
</dbReference>